<keyword evidence="8" id="KW-1185">Reference proteome</keyword>
<evidence type="ECO:0000313" key="7">
    <source>
        <dbReference type="EMBL" id="MDQ0230334.1"/>
    </source>
</evidence>
<dbReference type="InterPro" id="IPR033749">
    <property type="entry name" value="Polyprenyl_synt_CS"/>
</dbReference>
<keyword evidence="5" id="KW-0460">Magnesium</keyword>
<evidence type="ECO:0000256" key="3">
    <source>
        <dbReference type="ARBA" id="ARBA00022679"/>
    </source>
</evidence>
<gene>
    <name evidence="7" type="ORF">J2S19_001588</name>
</gene>
<comment type="similarity">
    <text evidence="2">Belongs to the FPP/GGPP synthase family.</text>
</comment>
<dbReference type="CDD" id="cd00685">
    <property type="entry name" value="Trans_IPPS_HT"/>
    <property type="match status" value="1"/>
</dbReference>
<comment type="cofactor">
    <cofactor evidence="1">
        <name>Mg(2+)</name>
        <dbReference type="ChEBI" id="CHEBI:18420"/>
    </cofactor>
</comment>
<accession>A0ABT9ZDJ9</accession>
<dbReference type="RefSeq" id="WP_307339446.1">
    <property type="nucleotide sequence ID" value="NZ_JAUSUD010000005.1"/>
</dbReference>
<evidence type="ECO:0000256" key="4">
    <source>
        <dbReference type="ARBA" id="ARBA00022723"/>
    </source>
</evidence>
<sequence>MNEELSKYEDESYRLAEQKAISYFRSLTEHVNQNSYIPILTKDINAWKQERIHHPLASFFMKGKRRPNTKDYHQYIQWMDSTGKLDTYLERSISYIFMRDLGKDMNSPIIKKRIRSIVENLKQDLTSTSGKSEMFSMAKLFRMAQKENVESTFIWVMNKMKFVSSHLPDGLDAEQAQRKLIKIIAGVVMQEIEEMDNDVSSTERKKRLEKAIRLGYCYGLTYPFVDDLLDSKVLSNSEKRQYSNLIRTTLLTGTVPRLKWSGDHIELITFIHAELKDAFEYIKANQRDETSTTFFEQSYVFFQSQEVDRNKSLSNPNYSNEEIYIPVILKSASSRLIVRSVISAPKDMGFDNRTFYYGIYNQLADDFADMFDDLENGAVTPYTYYLRYHNQRNDLINPFELYWTVIYNLIHNVYRSDRKVCELILDRAINGLKRFKERTGDEKYKEVMNLFTSEISEFNNLIQHVVRKAENVDFFDKLLRDHILTTLRTDRKEQDDFFDTVKEVRQHVNEILPMTKEKKLTLLEDPIVDAANYSLEGSGKRLRPVISWFMAVKEYELNQTAIEPLLKSLEYLHTASLIFDDLPSQDNSAFRRGRPTLHQVQTVGIAELTGLFLTQRAIWEQASLDKFDAKAVLELIRYSVKMTEDMCKGQELDLASKGKKLTKEQLNKLCFYKTGIAFEATLVMPAILAQVNEEEVQALKTYAYHLGIAFQIKDDLLDVEGDEQKLGKPLGKDMENNRSTFVSVLGIDGARNAMWDHYCSAMEVLQEVPQRTSFLKHLLNYIIHRDH</sequence>
<comment type="caution">
    <text evidence="7">The sequence shown here is derived from an EMBL/GenBank/DDBJ whole genome shotgun (WGS) entry which is preliminary data.</text>
</comment>
<keyword evidence="6" id="KW-0414">Isoprene biosynthesis</keyword>
<keyword evidence="4" id="KW-0479">Metal-binding</keyword>
<dbReference type="PROSITE" id="PS00444">
    <property type="entry name" value="POLYPRENYL_SYNTHASE_2"/>
    <property type="match status" value="1"/>
</dbReference>
<dbReference type="SUPFAM" id="SSF48576">
    <property type="entry name" value="Terpenoid synthases"/>
    <property type="match status" value="2"/>
</dbReference>
<dbReference type="PANTHER" id="PTHR43281">
    <property type="entry name" value="FARNESYL DIPHOSPHATE SYNTHASE"/>
    <property type="match status" value="1"/>
</dbReference>
<dbReference type="EMBL" id="JAUSUD010000005">
    <property type="protein sequence ID" value="MDQ0230334.1"/>
    <property type="molecule type" value="Genomic_DNA"/>
</dbReference>
<dbReference type="SFLD" id="SFLDS00005">
    <property type="entry name" value="Isoprenoid_Synthase_Type_I"/>
    <property type="match status" value="1"/>
</dbReference>
<dbReference type="InterPro" id="IPR000092">
    <property type="entry name" value="Polyprenyl_synt"/>
</dbReference>
<evidence type="ECO:0000256" key="6">
    <source>
        <dbReference type="ARBA" id="ARBA00023229"/>
    </source>
</evidence>
<organism evidence="7 8">
    <name type="scientific">Metabacillus malikii</name>
    <dbReference type="NCBI Taxonomy" id="1504265"/>
    <lineage>
        <taxon>Bacteria</taxon>
        <taxon>Bacillati</taxon>
        <taxon>Bacillota</taxon>
        <taxon>Bacilli</taxon>
        <taxon>Bacillales</taxon>
        <taxon>Bacillaceae</taxon>
        <taxon>Metabacillus</taxon>
    </lineage>
</organism>
<dbReference type="Pfam" id="PF00348">
    <property type="entry name" value="polyprenyl_synt"/>
    <property type="match status" value="1"/>
</dbReference>
<dbReference type="Proteomes" id="UP001234495">
    <property type="component" value="Unassembled WGS sequence"/>
</dbReference>
<dbReference type="PROSITE" id="PS00723">
    <property type="entry name" value="POLYPRENYL_SYNTHASE_1"/>
    <property type="match status" value="1"/>
</dbReference>
<keyword evidence="3" id="KW-0808">Transferase</keyword>
<evidence type="ECO:0000313" key="8">
    <source>
        <dbReference type="Proteomes" id="UP001234495"/>
    </source>
</evidence>
<dbReference type="InterPro" id="IPR008949">
    <property type="entry name" value="Isoprenoid_synthase_dom_sf"/>
</dbReference>
<evidence type="ECO:0000256" key="2">
    <source>
        <dbReference type="ARBA" id="ARBA00006706"/>
    </source>
</evidence>
<dbReference type="PANTHER" id="PTHR43281:SF1">
    <property type="entry name" value="FARNESYL DIPHOSPHATE SYNTHASE"/>
    <property type="match status" value="1"/>
</dbReference>
<protein>
    <submittedName>
        <fullName evidence="7">Geranylgeranyl pyrophosphate synthase</fullName>
    </submittedName>
</protein>
<dbReference type="Gene3D" id="1.10.600.10">
    <property type="entry name" value="Farnesyl Diphosphate Synthase"/>
    <property type="match status" value="1"/>
</dbReference>
<reference evidence="7 8" key="1">
    <citation type="submission" date="2023-07" db="EMBL/GenBank/DDBJ databases">
        <title>Genomic Encyclopedia of Type Strains, Phase IV (KMG-IV): sequencing the most valuable type-strain genomes for metagenomic binning, comparative biology and taxonomic classification.</title>
        <authorList>
            <person name="Goeker M."/>
        </authorList>
    </citation>
    <scope>NUCLEOTIDE SEQUENCE [LARGE SCALE GENOMIC DNA]</scope>
    <source>
        <strain evidence="7 8">DSM 29005</strain>
    </source>
</reference>
<evidence type="ECO:0000256" key="5">
    <source>
        <dbReference type="ARBA" id="ARBA00022842"/>
    </source>
</evidence>
<proteinExistence type="inferred from homology"/>
<evidence type="ECO:0000256" key="1">
    <source>
        <dbReference type="ARBA" id="ARBA00001946"/>
    </source>
</evidence>
<name>A0ABT9ZDJ9_9BACI</name>